<dbReference type="Pfam" id="PF13524">
    <property type="entry name" value="Glyco_trans_1_2"/>
    <property type="match status" value="1"/>
</dbReference>
<dbReference type="RefSeq" id="WP_147102167.1">
    <property type="nucleotide sequence ID" value="NZ_VOOS01000007.1"/>
</dbReference>
<protein>
    <submittedName>
        <fullName evidence="2">Glycosyltransferase</fullName>
    </submittedName>
</protein>
<gene>
    <name evidence="2" type="ORF">FRY74_12605</name>
</gene>
<dbReference type="GO" id="GO:0016740">
    <property type="term" value="F:transferase activity"/>
    <property type="evidence" value="ECO:0007669"/>
    <property type="project" value="UniProtKB-KW"/>
</dbReference>
<sequence length="347" mass="40064">MNIAVIGKFNIEGSGLHIKEALENMGHTVICIDPEVKFMQFGFIGYRGRSMARTFYQQFLGKIPFFRKLKANSIYNYYHHNKIDLSIVLHDYFSTQEITAIKKINPAPIALWFPDAISNFKKSMFFVAGYDYLFFVDHYIVKKLKEEFLLNTHFLPQCYNPAYHKIEPLTKNDQEFYGCEITNVGNLYPSRIALYKHLTKYNFKMWGAKPAFWLTVPEIKKIITGTVVFQKEKAKAFGAAKIVLNNLHPAVINGINKRAFEIAGCGGFQIITHSDAVSQLFTVGKEIVTYSNYSDLIKKLDYYLDPKNEGERKQIAEAGHQRAMKEHTYEHRLKTILHICKSQLNES</sequence>
<comment type="caution">
    <text evidence="2">The sequence shown here is derived from an EMBL/GenBank/DDBJ whole genome shotgun (WGS) entry which is preliminary data.</text>
</comment>
<keyword evidence="3" id="KW-1185">Reference proteome</keyword>
<reference evidence="2 3" key="1">
    <citation type="submission" date="2019-08" db="EMBL/GenBank/DDBJ databases">
        <title>Genome of Vicingus serpentipes NCIMB 15042.</title>
        <authorList>
            <person name="Bowman J.P."/>
        </authorList>
    </citation>
    <scope>NUCLEOTIDE SEQUENCE [LARGE SCALE GENOMIC DNA]</scope>
    <source>
        <strain evidence="2 3">NCIMB 15042</strain>
    </source>
</reference>
<proteinExistence type="predicted"/>
<name>A0A5C6RP46_9FLAO</name>
<dbReference type="AlphaFoldDB" id="A0A5C6RP46"/>
<organism evidence="2 3">
    <name type="scientific">Vicingus serpentipes</name>
    <dbReference type="NCBI Taxonomy" id="1926625"/>
    <lineage>
        <taxon>Bacteria</taxon>
        <taxon>Pseudomonadati</taxon>
        <taxon>Bacteroidota</taxon>
        <taxon>Flavobacteriia</taxon>
        <taxon>Flavobacteriales</taxon>
        <taxon>Vicingaceae</taxon>
        <taxon>Vicingus</taxon>
    </lineage>
</organism>
<accession>A0A5C6RP46</accession>
<feature type="domain" description="Spore protein YkvP/CgeB glycosyl transferase-like" evidence="1">
    <location>
        <begin position="196"/>
        <end position="337"/>
    </location>
</feature>
<evidence type="ECO:0000313" key="3">
    <source>
        <dbReference type="Proteomes" id="UP000321721"/>
    </source>
</evidence>
<evidence type="ECO:0000313" key="2">
    <source>
        <dbReference type="EMBL" id="TXB63705.1"/>
    </source>
</evidence>
<evidence type="ECO:0000259" key="1">
    <source>
        <dbReference type="Pfam" id="PF13524"/>
    </source>
</evidence>
<dbReference type="EMBL" id="VOOS01000007">
    <property type="protein sequence ID" value="TXB63705.1"/>
    <property type="molecule type" value="Genomic_DNA"/>
</dbReference>
<keyword evidence="2" id="KW-0808">Transferase</keyword>
<dbReference type="OrthoDB" id="7872161at2"/>
<dbReference type="InterPro" id="IPR055259">
    <property type="entry name" value="YkvP/CgeB_Glyco_trans-like"/>
</dbReference>
<dbReference type="Proteomes" id="UP000321721">
    <property type="component" value="Unassembled WGS sequence"/>
</dbReference>